<protein>
    <submittedName>
        <fullName evidence="9">DMBT1 protein</fullName>
    </submittedName>
</protein>
<dbReference type="PROSITE" id="PS50287">
    <property type="entry name" value="SRCR_2"/>
    <property type="match status" value="2"/>
</dbReference>
<dbReference type="OrthoDB" id="536948at2759"/>
<dbReference type="GO" id="GO:0016020">
    <property type="term" value="C:membrane"/>
    <property type="evidence" value="ECO:0007669"/>
    <property type="project" value="InterPro"/>
</dbReference>
<feature type="non-terminal residue" evidence="9">
    <location>
        <position position="168"/>
    </location>
</feature>
<dbReference type="PROSITE" id="PS00420">
    <property type="entry name" value="SRCR_1"/>
    <property type="match status" value="1"/>
</dbReference>
<reference evidence="9 10" key="1">
    <citation type="submission" date="2019-09" db="EMBL/GenBank/DDBJ databases">
        <title>Bird 10,000 Genomes (B10K) Project - Family phase.</title>
        <authorList>
            <person name="Zhang G."/>
        </authorList>
    </citation>
    <scope>NUCLEOTIDE SEQUENCE [LARGE SCALE GENOMIC DNA]</scope>
    <source>
        <strain evidence="9">B10K-DU-029-46</strain>
    </source>
</reference>
<evidence type="ECO:0000256" key="3">
    <source>
        <dbReference type="ARBA" id="ARBA00022729"/>
    </source>
</evidence>
<sequence>QGTGNIYLDDVSCRGNETSLFQCGHRGWGVHNCGHGEDAGVVCSGASLRLVNGNNSCAGRVEVFHSGSWGTVCDDSWDMNDAKVVCRELGCGPALSAPTNAHFGQGTGNIYLDDVSCRGNETSLSQCGHNGWGVHNCNHNEDAGVVCSGTAAFPSKYGNTLKKCPLLA</sequence>
<keyword evidence="3" id="KW-0732">Signal</keyword>
<evidence type="ECO:0000256" key="6">
    <source>
        <dbReference type="ARBA" id="ARBA00023180"/>
    </source>
</evidence>
<dbReference type="SUPFAM" id="SSF56487">
    <property type="entry name" value="SRCR-like"/>
    <property type="match status" value="2"/>
</dbReference>
<comment type="caution">
    <text evidence="9">The sequence shown here is derived from an EMBL/GenBank/DDBJ whole genome shotgun (WGS) entry which is preliminary data.</text>
</comment>
<keyword evidence="5 7" id="KW-1015">Disulfide bond</keyword>
<keyword evidence="2" id="KW-0964">Secreted</keyword>
<feature type="disulfide bond" evidence="7">
    <location>
        <begin position="13"/>
        <end position="23"/>
    </location>
</feature>
<dbReference type="FunFam" id="3.10.250.10:FF:000003">
    <property type="entry name" value="Deleted in malignant brain tumors 1"/>
    <property type="match status" value="1"/>
</dbReference>
<keyword evidence="10" id="KW-1185">Reference proteome</keyword>
<keyword evidence="6" id="KW-0325">Glycoprotein</keyword>
<dbReference type="InterPro" id="IPR001190">
    <property type="entry name" value="SRCR"/>
</dbReference>
<feature type="non-terminal residue" evidence="9">
    <location>
        <position position="1"/>
    </location>
</feature>
<feature type="disulfide bond" evidence="7">
    <location>
        <begin position="86"/>
        <end position="147"/>
    </location>
</feature>
<dbReference type="Gene3D" id="3.10.250.10">
    <property type="entry name" value="SRCR-like domain"/>
    <property type="match status" value="2"/>
</dbReference>
<dbReference type="AlphaFoldDB" id="A0A7L3LZN9"/>
<dbReference type="Proteomes" id="UP000582182">
    <property type="component" value="Unassembled WGS sequence"/>
</dbReference>
<dbReference type="EMBL" id="VZTY01036596">
    <property type="protein sequence ID" value="NXU59795.1"/>
    <property type="molecule type" value="Genomic_DNA"/>
</dbReference>
<accession>A0A7L3LZN9</accession>
<dbReference type="SMART" id="SM00202">
    <property type="entry name" value="SR"/>
    <property type="match status" value="1"/>
</dbReference>
<evidence type="ECO:0000256" key="4">
    <source>
        <dbReference type="ARBA" id="ARBA00022737"/>
    </source>
</evidence>
<feature type="disulfide bond" evidence="7">
    <location>
        <begin position="117"/>
        <end position="127"/>
    </location>
</feature>
<comment type="subcellular location">
    <subcellularLocation>
        <location evidence="1">Secreted</location>
    </subcellularLocation>
</comment>
<keyword evidence="4" id="KW-0677">Repeat</keyword>
<evidence type="ECO:0000256" key="1">
    <source>
        <dbReference type="ARBA" id="ARBA00004613"/>
    </source>
</evidence>
<evidence type="ECO:0000256" key="7">
    <source>
        <dbReference type="PROSITE-ProRule" id="PRU00196"/>
    </source>
</evidence>
<dbReference type="PANTHER" id="PTHR19331:SF22">
    <property type="entry name" value="DELETED IN MALIGNANT BRAIN TUMORS 1 PROTEIN"/>
    <property type="match status" value="1"/>
</dbReference>
<evidence type="ECO:0000313" key="10">
    <source>
        <dbReference type="Proteomes" id="UP000582182"/>
    </source>
</evidence>
<organism evidence="9 10">
    <name type="scientific">Turnix velox</name>
    <name type="common">Little buttonquail</name>
    <dbReference type="NCBI Taxonomy" id="2529409"/>
    <lineage>
        <taxon>Eukaryota</taxon>
        <taxon>Metazoa</taxon>
        <taxon>Chordata</taxon>
        <taxon>Craniata</taxon>
        <taxon>Vertebrata</taxon>
        <taxon>Euteleostomi</taxon>
        <taxon>Archelosauria</taxon>
        <taxon>Archosauria</taxon>
        <taxon>Dinosauria</taxon>
        <taxon>Saurischia</taxon>
        <taxon>Theropoda</taxon>
        <taxon>Coelurosauria</taxon>
        <taxon>Aves</taxon>
        <taxon>Neognathae</taxon>
        <taxon>Neoaves</taxon>
        <taxon>Charadriiformes</taxon>
        <taxon>Turnicidae</taxon>
        <taxon>Turnix</taxon>
    </lineage>
</organism>
<feature type="domain" description="SRCR" evidence="8">
    <location>
        <begin position="48"/>
        <end position="148"/>
    </location>
</feature>
<name>A0A7L3LZN9_9CHAR</name>
<proteinExistence type="predicted"/>
<comment type="caution">
    <text evidence="7">Lacks conserved residue(s) required for the propagation of feature annotation.</text>
</comment>
<feature type="domain" description="SRCR" evidence="8">
    <location>
        <begin position="1"/>
        <end position="44"/>
    </location>
</feature>
<evidence type="ECO:0000259" key="8">
    <source>
        <dbReference type="PROSITE" id="PS50287"/>
    </source>
</evidence>
<dbReference type="Pfam" id="PF00530">
    <property type="entry name" value="SRCR"/>
    <property type="match status" value="2"/>
</dbReference>
<evidence type="ECO:0000313" key="9">
    <source>
        <dbReference type="EMBL" id="NXU59795.1"/>
    </source>
</evidence>
<dbReference type="PRINTS" id="PR00258">
    <property type="entry name" value="SPERACTRCPTR"/>
</dbReference>
<dbReference type="PANTHER" id="PTHR19331">
    <property type="entry name" value="SCAVENGER RECEPTOR DOMAIN-CONTAINING"/>
    <property type="match status" value="1"/>
</dbReference>
<dbReference type="InterPro" id="IPR036772">
    <property type="entry name" value="SRCR-like_dom_sf"/>
</dbReference>
<feature type="disulfide bond" evidence="7">
    <location>
        <begin position="73"/>
        <end position="137"/>
    </location>
</feature>
<gene>
    <name evidence="9" type="primary">Dmbt1_8</name>
    <name evidence="9" type="ORF">TURVEL_R04467</name>
</gene>
<evidence type="ECO:0000256" key="2">
    <source>
        <dbReference type="ARBA" id="ARBA00022525"/>
    </source>
</evidence>
<evidence type="ECO:0000256" key="5">
    <source>
        <dbReference type="ARBA" id="ARBA00023157"/>
    </source>
</evidence>